<dbReference type="AlphaFoldDB" id="A0A517SFR6"/>
<dbReference type="RefSeq" id="WP_145030750.1">
    <property type="nucleotide sequence ID" value="NZ_CP036271.1"/>
</dbReference>
<dbReference type="InterPro" id="IPR039448">
    <property type="entry name" value="Beta_helix"/>
</dbReference>
<feature type="signal peptide" evidence="2">
    <location>
        <begin position="1"/>
        <end position="20"/>
    </location>
</feature>
<keyword evidence="5" id="KW-1185">Reference proteome</keyword>
<organism evidence="4 5">
    <name type="scientific">Caulifigura coniformis</name>
    <dbReference type="NCBI Taxonomy" id="2527983"/>
    <lineage>
        <taxon>Bacteria</taxon>
        <taxon>Pseudomonadati</taxon>
        <taxon>Planctomycetota</taxon>
        <taxon>Planctomycetia</taxon>
        <taxon>Planctomycetales</taxon>
        <taxon>Planctomycetaceae</taxon>
        <taxon>Caulifigura</taxon>
    </lineage>
</organism>
<dbReference type="Pfam" id="PF13229">
    <property type="entry name" value="Beta_helix"/>
    <property type="match status" value="1"/>
</dbReference>
<dbReference type="PROSITE" id="PS51318">
    <property type="entry name" value="TAT"/>
    <property type="match status" value="1"/>
</dbReference>
<dbReference type="InterPro" id="IPR011050">
    <property type="entry name" value="Pectin_lyase_fold/virulence"/>
</dbReference>
<evidence type="ECO:0000313" key="4">
    <source>
        <dbReference type="EMBL" id="QDT54940.1"/>
    </source>
</evidence>
<dbReference type="SMART" id="SM00710">
    <property type="entry name" value="PbH1"/>
    <property type="match status" value="7"/>
</dbReference>
<dbReference type="Proteomes" id="UP000315700">
    <property type="component" value="Chromosome"/>
</dbReference>
<gene>
    <name evidence="4" type="ORF">Pan44_29810</name>
</gene>
<dbReference type="OrthoDB" id="211073at2"/>
<evidence type="ECO:0000313" key="5">
    <source>
        <dbReference type="Proteomes" id="UP000315700"/>
    </source>
</evidence>
<sequence length="445" mass="48265" precursor="true">MTSPAFSRRSFLVSSSAAVAAGLAAPGHSDDRPPVTNPRATSFDNRVEPNWDERLTITVGAKDAEIIGLSHKAVQAAVDYVAQLGGGTVHLLPGKYVFRGAVHLRSNVRILGSGDDAVVTKVPSRSSKLLADSDWYDQEITLAPGHGFEVGDSVCLRFKNAHSGGTEVLKRRLVARSGDRFKLDAALKQNIWEQGAPVAEALFPLLTGEEIERIAIEQLTLDGDRANNANLDGNHAGCVFLQDCRDIQFRRVNALNYNGDGLSWQICHDVVVEDCHSTGHAGLGLHPGSGSQRPLIRRNKLTDNQIGIFFCWGVKYGLAEDNVCERNGVGISIGHRDTDNIIRNNRVTDSRDNGLLFRPERGPSFCAHRNLVERNTLVNNGGDSAVALDVQGGTEQVTIRHNVIEETRGPANRMGIRLGELTRDITLADNTVTGFARDVVRMSGG</sequence>
<feature type="region of interest" description="Disordered" evidence="1">
    <location>
        <begin position="24"/>
        <end position="44"/>
    </location>
</feature>
<dbReference type="InterPro" id="IPR012334">
    <property type="entry name" value="Pectin_lyas_fold"/>
</dbReference>
<accession>A0A517SFR6</accession>
<evidence type="ECO:0000256" key="2">
    <source>
        <dbReference type="SAM" id="SignalP"/>
    </source>
</evidence>
<feature type="domain" description="Right handed beta helix" evidence="3">
    <location>
        <begin position="226"/>
        <end position="355"/>
    </location>
</feature>
<dbReference type="InParanoid" id="A0A517SFR6"/>
<dbReference type="InterPro" id="IPR006626">
    <property type="entry name" value="PbH1"/>
</dbReference>
<feature type="chain" id="PRO_5021888108" evidence="2">
    <location>
        <begin position="21"/>
        <end position="445"/>
    </location>
</feature>
<dbReference type="KEGG" id="ccos:Pan44_29810"/>
<dbReference type="GO" id="GO:0016829">
    <property type="term" value="F:lyase activity"/>
    <property type="evidence" value="ECO:0007669"/>
    <property type="project" value="UniProtKB-KW"/>
</dbReference>
<name>A0A517SFR6_9PLAN</name>
<proteinExistence type="predicted"/>
<dbReference type="SUPFAM" id="SSF51126">
    <property type="entry name" value="Pectin lyase-like"/>
    <property type="match status" value="1"/>
</dbReference>
<keyword evidence="2" id="KW-0732">Signal</keyword>
<evidence type="ECO:0000256" key="1">
    <source>
        <dbReference type="SAM" id="MobiDB-lite"/>
    </source>
</evidence>
<dbReference type="EMBL" id="CP036271">
    <property type="protein sequence ID" value="QDT54940.1"/>
    <property type="molecule type" value="Genomic_DNA"/>
</dbReference>
<reference evidence="4 5" key="1">
    <citation type="submission" date="2019-02" db="EMBL/GenBank/DDBJ databases">
        <title>Deep-cultivation of Planctomycetes and their phenomic and genomic characterization uncovers novel biology.</title>
        <authorList>
            <person name="Wiegand S."/>
            <person name="Jogler M."/>
            <person name="Boedeker C."/>
            <person name="Pinto D."/>
            <person name="Vollmers J."/>
            <person name="Rivas-Marin E."/>
            <person name="Kohn T."/>
            <person name="Peeters S.H."/>
            <person name="Heuer A."/>
            <person name="Rast P."/>
            <person name="Oberbeckmann S."/>
            <person name="Bunk B."/>
            <person name="Jeske O."/>
            <person name="Meyerdierks A."/>
            <person name="Storesund J.E."/>
            <person name="Kallscheuer N."/>
            <person name="Luecker S."/>
            <person name="Lage O.M."/>
            <person name="Pohl T."/>
            <person name="Merkel B.J."/>
            <person name="Hornburger P."/>
            <person name="Mueller R.-W."/>
            <person name="Bruemmer F."/>
            <person name="Labrenz M."/>
            <person name="Spormann A.M."/>
            <person name="Op den Camp H."/>
            <person name="Overmann J."/>
            <person name="Amann R."/>
            <person name="Jetten M.S.M."/>
            <person name="Mascher T."/>
            <person name="Medema M.H."/>
            <person name="Devos D.P."/>
            <person name="Kaster A.-K."/>
            <person name="Ovreas L."/>
            <person name="Rohde M."/>
            <person name="Galperin M.Y."/>
            <person name="Jogler C."/>
        </authorList>
    </citation>
    <scope>NUCLEOTIDE SEQUENCE [LARGE SCALE GENOMIC DNA]</scope>
    <source>
        <strain evidence="4 5">Pan44</strain>
    </source>
</reference>
<protein>
    <submittedName>
        <fullName evidence="4">Pectate lyase superfamily protein</fullName>
    </submittedName>
</protein>
<evidence type="ECO:0000259" key="3">
    <source>
        <dbReference type="Pfam" id="PF13229"/>
    </source>
</evidence>
<dbReference type="InterPro" id="IPR006311">
    <property type="entry name" value="TAT_signal"/>
</dbReference>
<dbReference type="Gene3D" id="2.160.20.10">
    <property type="entry name" value="Single-stranded right-handed beta-helix, Pectin lyase-like"/>
    <property type="match status" value="1"/>
</dbReference>
<keyword evidence="4" id="KW-0456">Lyase</keyword>